<keyword evidence="3" id="KW-1185">Reference proteome</keyword>
<evidence type="ECO:0000256" key="1">
    <source>
        <dbReference type="SAM" id="MobiDB-lite"/>
    </source>
</evidence>
<dbReference type="AlphaFoldDB" id="A0A8X7PMI7"/>
<feature type="compositionally biased region" description="Polar residues" evidence="1">
    <location>
        <begin position="48"/>
        <end position="59"/>
    </location>
</feature>
<accession>A0A8X7PMI7</accession>
<organism evidence="2 3">
    <name type="scientific">Brassica carinata</name>
    <name type="common">Ethiopian mustard</name>
    <name type="synonym">Abyssinian cabbage</name>
    <dbReference type="NCBI Taxonomy" id="52824"/>
    <lineage>
        <taxon>Eukaryota</taxon>
        <taxon>Viridiplantae</taxon>
        <taxon>Streptophyta</taxon>
        <taxon>Embryophyta</taxon>
        <taxon>Tracheophyta</taxon>
        <taxon>Spermatophyta</taxon>
        <taxon>Magnoliopsida</taxon>
        <taxon>eudicotyledons</taxon>
        <taxon>Gunneridae</taxon>
        <taxon>Pentapetalae</taxon>
        <taxon>rosids</taxon>
        <taxon>malvids</taxon>
        <taxon>Brassicales</taxon>
        <taxon>Brassicaceae</taxon>
        <taxon>Brassiceae</taxon>
        <taxon>Brassica</taxon>
    </lineage>
</organism>
<gene>
    <name evidence="2" type="ORF">Bca52824_082400</name>
</gene>
<comment type="caution">
    <text evidence="2">The sequence shown here is derived from an EMBL/GenBank/DDBJ whole genome shotgun (WGS) entry which is preliminary data.</text>
</comment>
<dbReference type="EMBL" id="JAAMPC010000016">
    <property type="protein sequence ID" value="KAG2252264.1"/>
    <property type="molecule type" value="Genomic_DNA"/>
</dbReference>
<evidence type="ECO:0000313" key="3">
    <source>
        <dbReference type="Proteomes" id="UP000886595"/>
    </source>
</evidence>
<sequence>MKRKPRIKTPVKEKVKVAIAPPSVSVATASDLVVLAITEKTHERGDTQAHSPRSSLNTQRRARSRSRARERRRSLSQLPSYRVKVYCSEGEEGEIVEGVRNLGTDVMGEEKIKVLGKNLEGRFDLNSEDEESVYVAPPQEEHIWILPKAARRARKKMERRAVWNASGGQLLKQRIPMFVNRGGTSGKKHNL</sequence>
<feature type="compositionally biased region" description="Basic residues" evidence="1">
    <location>
        <begin position="60"/>
        <end position="74"/>
    </location>
</feature>
<reference evidence="2 3" key="1">
    <citation type="submission" date="2020-02" db="EMBL/GenBank/DDBJ databases">
        <authorList>
            <person name="Ma Q."/>
            <person name="Huang Y."/>
            <person name="Song X."/>
            <person name="Pei D."/>
        </authorList>
    </citation>
    <scope>NUCLEOTIDE SEQUENCE [LARGE SCALE GENOMIC DNA]</scope>
    <source>
        <strain evidence="2">Sxm20200214</strain>
        <tissue evidence="2">Leaf</tissue>
    </source>
</reference>
<protein>
    <submittedName>
        <fullName evidence="2">Uncharacterized protein</fullName>
    </submittedName>
</protein>
<name>A0A8X7PMI7_BRACI</name>
<feature type="region of interest" description="Disordered" evidence="1">
    <location>
        <begin position="41"/>
        <end position="74"/>
    </location>
</feature>
<dbReference type="Proteomes" id="UP000886595">
    <property type="component" value="Unassembled WGS sequence"/>
</dbReference>
<proteinExistence type="predicted"/>
<evidence type="ECO:0000313" key="2">
    <source>
        <dbReference type="EMBL" id="KAG2252264.1"/>
    </source>
</evidence>